<dbReference type="AlphaFoldDB" id="A0A367KSZ0"/>
<evidence type="ECO:0000256" key="1">
    <source>
        <dbReference type="ARBA" id="ARBA00007806"/>
    </source>
</evidence>
<dbReference type="SUPFAM" id="SSF51445">
    <property type="entry name" value="(Trans)glycosidases"/>
    <property type="match status" value="2"/>
</dbReference>
<dbReference type="Pfam" id="PF01055">
    <property type="entry name" value="Glyco_hydro_31_2nd"/>
    <property type="match status" value="2"/>
</dbReference>
<dbReference type="EMBL" id="PJQM01000436">
    <property type="protein sequence ID" value="RCI05257.1"/>
    <property type="molecule type" value="Genomic_DNA"/>
</dbReference>
<dbReference type="PANTHER" id="PTHR22762">
    <property type="entry name" value="ALPHA-GLUCOSIDASE"/>
    <property type="match status" value="1"/>
</dbReference>
<evidence type="ECO:0000313" key="7">
    <source>
        <dbReference type="Proteomes" id="UP000253551"/>
    </source>
</evidence>
<dbReference type="Gene3D" id="2.60.40.1760">
    <property type="entry name" value="glycosyl hydrolase (family 31)"/>
    <property type="match status" value="1"/>
</dbReference>
<organism evidence="6 7">
    <name type="scientific">Rhizopus stolonifer</name>
    <name type="common">Rhizopus nigricans</name>
    <dbReference type="NCBI Taxonomy" id="4846"/>
    <lineage>
        <taxon>Eukaryota</taxon>
        <taxon>Fungi</taxon>
        <taxon>Fungi incertae sedis</taxon>
        <taxon>Mucoromycota</taxon>
        <taxon>Mucoromycotina</taxon>
        <taxon>Mucoromycetes</taxon>
        <taxon>Mucorales</taxon>
        <taxon>Mucorineae</taxon>
        <taxon>Rhizopodaceae</taxon>
        <taxon>Rhizopus</taxon>
    </lineage>
</organism>
<dbReference type="CDD" id="cd14752">
    <property type="entry name" value="GH31_N"/>
    <property type="match status" value="1"/>
</dbReference>
<dbReference type="InterPro" id="IPR011013">
    <property type="entry name" value="Gal_mutarotase_sf_dom"/>
</dbReference>
<dbReference type="InterPro" id="IPR025887">
    <property type="entry name" value="Glyco_hydro_31_N_dom"/>
</dbReference>
<dbReference type="Pfam" id="PF21365">
    <property type="entry name" value="Glyco_hydro_31_3rd"/>
    <property type="match status" value="1"/>
</dbReference>
<comment type="caution">
    <text evidence="6">The sequence shown here is derived from an EMBL/GenBank/DDBJ whole genome shotgun (WGS) entry which is preliminary data.</text>
</comment>
<dbReference type="InterPro" id="IPR017853">
    <property type="entry name" value="GH"/>
</dbReference>
<feature type="domain" description="Glycosyl hydrolase family 31 C-terminal" evidence="5">
    <location>
        <begin position="514"/>
        <end position="563"/>
    </location>
</feature>
<feature type="domain" description="Glycoside hydrolase family 31 N-terminal" evidence="4">
    <location>
        <begin position="8"/>
        <end position="129"/>
    </location>
</feature>
<sequence length="668" mass="75691">MQQNIAEDFSLKENKHPFVFENLQGHVFKIAIISGNGFRMQHQVYALMIETDTSASFKNYSINEENESNLAYRSYGYDKTSGAIWHYQVKPSDNTYYGLGKRSGSLDLTGRRFRLERLDYMGCDAQTADPSTSFARSILACQMWGPYIYYQSEYGPLDYYMIYGPSVSSVVQDYSLIAGLPHHLPPCYSFGYFASSMGCTEANNVQEKIKEFNDMCQMHSIPCDGIHLSSGYTMNEHRDRCVFTWNTKRFPSPKGLAKTLEPKGFRFLQMSSLGLFNKAILILINCVKIEGSFETMKRMNPVQLCNGVVDTTQWVKRVTLIFPVEQAMSIGSLMSNHNCWIKGACFVFACEVLPDKYVNLFPSETSSVSGPSIIASQHTTQLKEIGTVLLTLLMAQSSYEATLEHETTLSPFLISRSAVPYCNQLVSQTWCGDNTTAWKTIQYNVSMELGASLCSISAGYGHDIRGFAGPKPDPEMFVQWYPEVLPTIRACIQFRYRLIPYVYSLYVKHVYKKGKPLFRPVFYGHQYDTLTYQQGFGFMLGPSVLIAPIFGPDLKTRKVYLSSQSSCCLFFVKAGSMLIFGKVMNNMYAILDNERRTQIFPEKYVDGAESSKCTFALYEDDGGTLYHETRRAYAEIHITLKSNERESFGVTCPIASETRQLVFEGQDD</sequence>
<dbReference type="Pfam" id="PF13802">
    <property type="entry name" value="Gal_mutarotas_2"/>
    <property type="match status" value="1"/>
</dbReference>
<evidence type="ECO:0000259" key="5">
    <source>
        <dbReference type="Pfam" id="PF21365"/>
    </source>
</evidence>
<dbReference type="Gene3D" id="3.20.20.80">
    <property type="entry name" value="Glycosidases"/>
    <property type="match status" value="2"/>
</dbReference>
<dbReference type="STRING" id="4846.A0A367KSZ0"/>
<dbReference type="InterPro" id="IPR048395">
    <property type="entry name" value="Glyco_hydro_31_C"/>
</dbReference>
<dbReference type="GO" id="GO:0005975">
    <property type="term" value="P:carbohydrate metabolic process"/>
    <property type="evidence" value="ECO:0007669"/>
    <property type="project" value="InterPro"/>
</dbReference>
<keyword evidence="7" id="KW-1185">Reference proteome</keyword>
<evidence type="ECO:0000259" key="3">
    <source>
        <dbReference type="Pfam" id="PF01055"/>
    </source>
</evidence>
<keyword evidence="2" id="KW-0378">Hydrolase</keyword>
<dbReference type="Gene3D" id="2.60.40.1180">
    <property type="entry name" value="Golgi alpha-mannosidase II"/>
    <property type="match status" value="1"/>
</dbReference>
<reference evidence="6 7" key="1">
    <citation type="journal article" date="2018" name="G3 (Bethesda)">
        <title>Phylogenetic and Phylogenomic Definition of Rhizopus Species.</title>
        <authorList>
            <person name="Gryganskyi A.P."/>
            <person name="Golan J."/>
            <person name="Dolatabadi S."/>
            <person name="Mondo S."/>
            <person name="Robb S."/>
            <person name="Idnurm A."/>
            <person name="Muszewska A."/>
            <person name="Steczkiewicz K."/>
            <person name="Masonjones S."/>
            <person name="Liao H.L."/>
            <person name="Gajdeczka M.T."/>
            <person name="Anike F."/>
            <person name="Vuek A."/>
            <person name="Anishchenko I.M."/>
            <person name="Voigt K."/>
            <person name="de Hoog G.S."/>
            <person name="Smith M.E."/>
            <person name="Heitman J."/>
            <person name="Vilgalys R."/>
            <person name="Stajich J.E."/>
        </authorList>
    </citation>
    <scope>NUCLEOTIDE SEQUENCE [LARGE SCALE GENOMIC DNA]</scope>
    <source>
        <strain evidence="6 7">LSU 92-RS-03</strain>
    </source>
</reference>
<evidence type="ECO:0000259" key="4">
    <source>
        <dbReference type="Pfam" id="PF13802"/>
    </source>
</evidence>
<proteinExistence type="inferred from homology"/>
<gene>
    <name evidence="6" type="ORF">CU098_002151</name>
</gene>
<dbReference type="SUPFAM" id="SSF51011">
    <property type="entry name" value="Glycosyl hydrolase domain"/>
    <property type="match status" value="1"/>
</dbReference>
<dbReference type="InterPro" id="IPR013780">
    <property type="entry name" value="Glyco_hydro_b"/>
</dbReference>
<dbReference type="GO" id="GO:0030246">
    <property type="term" value="F:carbohydrate binding"/>
    <property type="evidence" value="ECO:0007669"/>
    <property type="project" value="InterPro"/>
</dbReference>
<dbReference type="InterPro" id="IPR000322">
    <property type="entry name" value="Glyco_hydro_31_TIM"/>
</dbReference>
<dbReference type="OrthoDB" id="5839090at2759"/>
<name>A0A367KSZ0_RHIST</name>
<keyword evidence="2" id="KW-0326">Glycosidase</keyword>
<evidence type="ECO:0000313" key="6">
    <source>
        <dbReference type="EMBL" id="RCI05257.1"/>
    </source>
</evidence>
<evidence type="ECO:0008006" key="8">
    <source>
        <dbReference type="Google" id="ProtNLM"/>
    </source>
</evidence>
<dbReference type="GO" id="GO:0004553">
    <property type="term" value="F:hydrolase activity, hydrolyzing O-glycosyl compounds"/>
    <property type="evidence" value="ECO:0007669"/>
    <property type="project" value="InterPro"/>
</dbReference>
<feature type="domain" description="Glycoside hydrolase family 31 TIM barrel" evidence="3">
    <location>
        <begin position="389"/>
        <end position="481"/>
    </location>
</feature>
<evidence type="ECO:0000256" key="2">
    <source>
        <dbReference type="RuleBase" id="RU361185"/>
    </source>
</evidence>
<accession>A0A367KSZ0</accession>
<comment type="similarity">
    <text evidence="1 2">Belongs to the glycosyl hydrolase 31 family.</text>
</comment>
<dbReference type="PANTHER" id="PTHR22762:SF165">
    <property type="entry name" value="PUTATIVE (AFU_ORTHOLOGUE AFUA_1G06560)-RELATED"/>
    <property type="match status" value="1"/>
</dbReference>
<protein>
    <recommendedName>
        <fullName evidence="8">Glycoside hydrolase family 31 N-terminal domain-containing protein</fullName>
    </recommendedName>
</protein>
<dbReference type="Proteomes" id="UP000253551">
    <property type="component" value="Unassembled WGS sequence"/>
</dbReference>
<dbReference type="SUPFAM" id="SSF74650">
    <property type="entry name" value="Galactose mutarotase-like"/>
    <property type="match status" value="1"/>
</dbReference>
<feature type="domain" description="Glycoside hydrolase family 31 TIM barrel" evidence="3">
    <location>
        <begin position="183"/>
        <end position="271"/>
    </location>
</feature>